<protein>
    <submittedName>
        <fullName evidence="11">ABC transporter ATP-binding protein</fullName>
    </submittedName>
</protein>
<dbReference type="PANTHER" id="PTHR43297">
    <property type="entry name" value="OLIGOPEPTIDE TRANSPORT ATP-BINDING PROTEIN APPD"/>
    <property type="match status" value="1"/>
</dbReference>
<feature type="domain" description="ABC transporter" evidence="10">
    <location>
        <begin position="7"/>
        <end position="263"/>
    </location>
</feature>
<keyword evidence="7 11" id="KW-0067">ATP-binding</keyword>
<dbReference type="InterPro" id="IPR027417">
    <property type="entry name" value="P-loop_NTPase"/>
</dbReference>
<gene>
    <name evidence="11" type="ORF">H8S20_16065</name>
</gene>
<dbReference type="GO" id="GO:0005524">
    <property type="term" value="F:ATP binding"/>
    <property type="evidence" value="ECO:0007669"/>
    <property type="project" value="UniProtKB-KW"/>
</dbReference>
<keyword evidence="9" id="KW-0472">Membrane</keyword>
<dbReference type="InterPro" id="IPR013563">
    <property type="entry name" value="Oligopep_ABC_C"/>
</dbReference>
<evidence type="ECO:0000256" key="9">
    <source>
        <dbReference type="ARBA" id="ARBA00023136"/>
    </source>
</evidence>
<dbReference type="Pfam" id="PF08352">
    <property type="entry name" value="oligo_HPY"/>
    <property type="match status" value="1"/>
</dbReference>
<keyword evidence="5" id="KW-0997">Cell inner membrane</keyword>
<proteinExistence type="inferred from homology"/>
<dbReference type="PROSITE" id="PS50893">
    <property type="entry name" value="ABC_TRANSPORTER_2"/>
    <property type="match status" value="1"/>
</dbReference>
<dbReference type="NCBIfam" id="TIGR01727">
    <property type="entry name" value="oligo_HPY"/>
    <property type="match status" value="1"/>
</dbReference>
<dbReference type="Proteomes" id="UP000596929">
    <property type="component" value="Unassembled WGS sequence"/>
</dbReference>
<organism evidence="11 12">
    <name type="scientific">Clostridium hominis</name>
    <dbReference type="NCBI Taxonomy" id="2763036"/>
    <lineage>
        <taxon>Bacteria</taxon>
        <taxon>Bacillati</taxon>
        <taxon>Bacillota</taxon>
        <taxon>Clostridia</taxon>
        <taxon>Eubacteriales</taxon>
        <taxon>Clostridiaceae</taxon>
        <taxon>Clostridium</taxon>
    </lineage>
</organism>
<keyword evidence="12" id="KW-1185">Reference proteome</keyword>
<reference evidence="11 12" key="1">
    <citation type="submission" date="2020-08" db="EMBL/GenBank/DDBJ databases">
        <title>Genome public.</title>
        <authorList>
            <person name="Liu C."/>
            <person name="Sun Q."/>
        </authorList>
    </citation>
    <scope>NUCLEOTIDE SEQUENCE [LARGE SCALE GENOMIC DNA]</scope>
    <source>
        <strain evidence="11 12">NSJ-6</strain>
    </source>
</reference>
<dbReference type="InterPro" id="IPR050388">
    <property type="entry name" value="ABC_Ni/Peptide_Import"/>
</dbReference>
<evidence type="ECO:0000256" key="5">
    <source>
        <dbReference type="ARBA" id="ARBA00022519"/>
    </source>
</evidence>
<evidence type="ECO:0000313" key="12">
    <source>
        <dbReference type="Proteomes" id="UP000596929"/>
    </source>
</evidence>
<evidence type="ECO:0000256" key="3">
    <source>
        <dbReference type="ARBA" id="ARBA00022448"/>
    </source>
</evidence>
<evidence type="ECO:0000256" key="7">
    <source>
        <dbReference type="ARBA" id="ARBA00022840"/>
    </source>
</evidence>
<dbReference type="InterPro" id="IPR003439">
    <property type="entry name" value="ABC_transporter-like_ATP-bd"/>
</dbReference>
<dbReference type="InterPro" id="IPR003593">
    <property type="entry name" value="AAA+_ATPase"/>
</dbReference>
<evidence type="ECO:0000256" key="1">
    <source>
        <dbReference type="ARBA" id="ARBA00004202"/>
    </source>
</evidence>
<dbReference type="SUPFAM" id="SSF52540">
    <property type="entry name" value="P-loop containing nucleoside triphosphate hydrolases"/>
    <property type="match status" value="1"/>
</dbReference>
<dbReference type="RefSeq" id="WP_186860725.1">
    <property type="nucleotide sequence ID" value="NZ_JACOOO010000038.1"/>
</dbReference>
<keyword evidence="4" id="KW-1003">Cell membrane</keyword>
<evidence type="ECO:0000256" key="2">
    <source>
        <dbReference type="ARBA" id="ARBA00005417"/>
    </source>
</evidence>
<dbReference type="InterPro" id="IPR017871">
    <property type="entry name" value="ABC_transporter-like_CS"/>
</dbReference>
<accession>A0ABR7DG34</accession>
<evidence type="ECO:0000256" key="4">
    <source>
        <dbReference type="ARBA" id="ARBA00022475"/>
    </source>
</evidence>
<dbReference type="Pfam" id="PF00005">
    <property type="entry name" value="ABC_tran"/>
    <property type="match status" value="1"/>
</dbReference>
<dbReference type="EMBL" id="JACOOO010000038">
    <property type="protein sequence ID" value="MBC5630375.1"/>
    <property type="molecule type" value="Genomic_DNA"/>
</dbReference>
<keyword evidence="8" id="KW-1278">Translocase</keyword>
<evidence type="ECO:0000259" key="10">
    <source>
        <dbReference type="PROSITE" id="PS50893"/>
    </source>
</evidence>
<comment type="caution">
    <text evidence="11">The sequence shown here is derived from an EMBL/GenBank/DDBJ whole genome shotgun (WGS) entry which is preliminary data.</text>
</comment>
<keyword evidence="3" id="KW-0813">Transport</keyword>
<dbReference type="Gene3D" id="3.40.50.300">
    <property type="entry name" value="P-loop containing nucleotide triphosphate hydrolases"/>
    <property type="match status" value="1"/>
</dbReference>
<evidence type="ECO:0000313" key="11">
    <source>
        <dbReference type="EMBL" id="MBC5630375.1"/>
    </source>
</evidence>
<dbReference type="PROSITE" id="PS00211">
    <property type="entry name" value="ABC_TRANSPORTER_1"/>
    <property type="match status" value="1"/>
</dbReference>
<keyword evidence="6" id="KW-0547">Nucleotide-binding</keyword>
<dbReference type="SMART" id="SM00382">
    <property type="entry name" value="AAA"/>
    <property type="match status" value="1"/>
</dbReference>
<name>A0ABR7DG34_9CLOT</name>
<sequence>MEDRAIITVKDLKTYFYTNQRCNKAINGVSFQVKKGKTLCVVGESGCGKSVTASSIMQLLPKLSRIEDGEIIYHGDKGDIRIDRLERNGKQMRSLRGKDIAMIFQDPMTALNPVYTIGYQISENILCHEKVSKKEANVRTLELLKDMGIPFPEQRINEYPHQFSGGMRQRAMIAMAMSCNPKVLIADEPTTALDVTIQAQIFELMEKLKKENDTAILLITHDMGVVSELADEVAVMYMGNIIESGTVDEVLRSPAHPYTEALLKSIPVLGKGKNQDLNPIKGSTPDPYDRPKGCQFEPRCDYACKKCSSMPGEVEICNTHMVRCFKYKEVLNKNKITEEVGVSGK</sequence>
<dbReference type="PANTHER" id="PTHR43297:SF14">
    <property type="entry name" value="ATPASE AAA-TYPE CORE DOMAIN-CONTAINING PROTEIN"/>
    <property type="match status" value="1"/>
</dbReference>
<dbReference type="CDD" id="cd03257">
    <property type="entry name" value="ABC_NikE_OppD_transporters"/>
    <property type="match status" value="1"/>
</dbReference>
<comment type="similarity">
    <text evidence="2">Belongs to the ABC transporter superfamily.</text>
</comment>
<comment type="subcellular location">
    <subcellularLocation>
        <location evidence="1">Cell membrane</location>
        <topology evidence="1">Peripheral membrane protein</topology>
    </subcellularLocation>
</comment>
<evidence type="ECO:0000256" key="6">
    <source>
        <dbReference type="ARBA" id="ARBA00022741"/>
    </source>
</evidence>
<evidence type="ECO:0000256" key="8">
    <source>
        <dbReference type="ARBA" id="ARBA00022967"/>
    </source>
</evidence>